<feature type="signal peptide" evidence="1">
    <location>
        <begin position="1"/>
        <end position="24"/>
    </location>
</feature>
<dbReference type="EMBL" id="CP011074">
    <property type="protein sequence ID" value="AKF93372.1"/>
    <property type="molecule type" value="Genomic_DNA"/>
</dbReference>
<organism evidence="2">
    <name type="scientific">Brevibacillus laterosporus</name>
    <name type="common">Bacillus laterosporus</name>
    <dbReference type="NCBI Taxonomy" id="1465"/>
    <lineage>
        <taxon>Bacteria</taxon>
        <taxon>Bacillati</taxon>
        <taxon>Bacillota</taxon>
        <taxon>Bacilli</taxon>
        <taxon>Bacillales</taxon>
        <taxon>Paenibacillaceae</taxon>
        <taxon>Brevibacillus</taxon>
    </lineage>
</organism>
<proteinExistence type="predicted"/>
<name>A0A0F7EFN0_BRELA</name>
<gene>
    <name evidence="2" type="ORF">EX87_06810</name>
</gene>
<evidence type="ECO:0000256" key="1">
    <source>
        <dbReference type="SAM" id="SignalP"/>
    </source>
</evidence>
<accession>A0A0F7EFN0</accession>
<dbReference type="AlphaFoldDB" id="A0A0F7EFN0"/>
<keyword evidence="1" id="KW-0732">Signal</keyword>
<dbReference type="RefSeq" id="WP_031412197.1">
    <property type="nucleotide sequence ID" value="NZ_CP011074.1"/>
</dbReference>
<feature type="chain" id="PRO_5002515314" evidence="1">
    <location>
        <begin position="25"/>
        <end position="219"/>
    </location>
</feature>
<sequence length="219" mass="23763">MKKLLPSLSVFALSLTLLTGNAFAAEASLPTNSNYSVASEDAINKKLIDIADKYEIGEVIEGEDRDFIMEHGTRVITNTSSTEGKQRQKRAITDSEKTYRVKGSASNDFFDASIKGKLYTALGIWHNTIDGDIKTKVSSGEPTDYNTDVRIIGYGAVGTSGTIVGKTVDETYSSGWTKSTKKSWTYSLDRDFYGSVAVLTINVTASVKGPDGSLDISWD</sequence>
<reference evidence="2" key="1">
    <citation type="submission" date="2015-03" db="EMBL/GenBank/DDBJ databases">
        <title>MIGS Cultured Bacterial/Archaeal sample from Brevibacillus laterosporus.</title>
        <authorList>
            <person name="Zeng D."/>
            <person name="Zhu L."/>
            <person name="Dong G."/>
            <person name="Ye W."/>
            <person name="Ren D."/>
            <person name="Wu L."/>
            <person name="Xu J."/>
            <person name="Li G."/>
            <person name="Guo L."/>
        </authorList>
    </citation>
    <scope>NUCLEOTIDE SEQUENCE</scope>
    <source>
        <strain evidence="2">B9</strain>
    </source>
</reference>
<protein>
    <submittedName>
        <fullName evidence="2">Uncharacterized protein</fullName>
    </submittedName>
</protein>
<evidence type="ECO:0000313" key="2">
    <source>
        <dbReference type="EMBL" id="AKF93372.1"/>
    </source>
</evidence>